<sequence length="160" mass="18225">MHRPRKKQQATNGRRDGPLKPDPHGTDTNHERARESKRAQSRARNNILFLTFVGWMLRCTTGMTSLDRFPSLPSPTWRQSSKATPFDRGRKSFFTGEGQVEAKALPQFQQKQAAVSFFSDSDRLVAIESYRRYEEICVPFGPVTLISMLRLAETALRVPA</sequence>
<dbReference type="EMBL" id="KN822107">
    <property type="protein sequence ID" value="KIM56972.1"/>
    <property type="molecule type" value="Genomic_DNA"/>
</dbReference>
<evidence type="ECO:0000313" key="2">
    <source>
        <dbReference type="EMBL" id="KIM56972.1"/>
    </source>
</evidence>
<reference evidence="2 3" key="1">
    <citation type="submission" date="2014-04" db="EMBL/GenBank/DDBJ databases">
        <authorList>
            <consortium name="DOE Joint Genome Institute"/>
            <person name="Kuo A."/>
            <person name="Kohler A."/>
            <person name="Nagy L.G."/>
            <person name="Floudas D."/>
            <person name="Copeland A."/>
            <person name="Barry K.W."/>
            <person name="Cichocki N."/>
            <person name="Veneault-Fourrey C."/>
            <person name="LaButti K."/>
            <person name="Lindquist E.A."/>
            <person name="Lipzen A."/>
            <person name="Lundell T."/>
            <person name="Morin E."/>
            <person name="Murat C."/>
            <person name="Sun H."/>
            <person name="Tunlid A."/>
            <person name="Henrissat B."/>
            <person name="Grigoriev I.V."/>
            <person name="Hibbett D.S."/>
            <person name="Martin F."/>
            <person name="Nordberg H.P."/>
            <person name="Cantor M.N."/>
            <person name="Hua S.X."/>
        </authorList>
    </citation>
    <scope>NUCLEOTIDE SEQUENCE [LARGE SCALE GENOMIC DNA]</scope>
    <source>
        <strain evidence="2 3">Foug A</strain>
    </source>
</reference>
<dbReference type="Proteomes" id="UP000053989">
    <property type="component" value="Unassembled WGS sequence"/>
</dbReference>
<organism evidence="2 3">
    <name type="scientific">Scleroderma citrinum Foug A</name>
    <dbReference type="NCBI Taxonomy" id="1036808"/>
    <lineage>
        <taxon>Eukaryota</taxon>
        <taxon>Fungi</taxon>
        <taxon>Dikarya</taxon>
        <taxon>Basidiomycota</taxon>
        <taxon>Agaricomycotina</taxon>
        <taxon>Agaricomycetes</taxon>
        <taxon>Agaricomycetidae</taxon>
        <taxon>Boletales</taxon>
        <taxon>Sclerodermatineae</taxon>
        <taxon>Sclerodermataceae</taxon>
        <taxon>Scleroderma</taxon>
    </lineage>
</organism>
<evidence type="ECO:0000256" key="1">
    <source>
        <dbReference type="SAM" id="MobiDB-lite"/>
    </source>
</evidence>
<protein>
    <submittedName>
        <fullName evidence="2">Uncharacterized protein</fullName>
    </submittedName>
</protein>
<gene>
    <name evidence="2" type="ORF">SCLCIDRAFT_29156</name>
</gene>
<feature type="region of interest" description="Disordered" evidence="1">
    <location>
        <begin position="1"/>
        <end position="40"/>
    </location>
</feature>
<evidence type="ECO:0000313" key="3">
    <source>
        <dbReference type="Proteomes" id="UP000053989"/>
    </source>
</evidence>
<dbReference type="HOGENOM" id="CLU_1653153_0_0_1"/>
<name>A0A0C2ZWY3_9AGAM</name>
<reference evidence="3" key="2">
    <citation type="submission" date="2015-01" db="EMBL/GenBank/DDBJ databases">
        <title>Evolutionary Origins and Diversification of the Mycorrhizal Mutualists.</title>
        <authorList>
            <consortium name="DOE Joint Genome Institute"/>
            <consortium name="Mycorrhizal Genomics Consortium"/>
            <person name="Kohler A."/>
            <person name="Kuo A."/>
            <person name="Nagy L.G."/>
            <person name="Floudas D."/>
            <person name="Copeland A."/>
            <person name="Barry K.W."/>
            <person name="Cichocki N."/>
            <person name="Veneault-Fourrey C."/>
            <person name="LaButti K."/>
            <person name="Lindquist E.A."/>
            <person name="Lipzen A."/>
            <person name="Lundell T."/>
            <person name="Morin E."/>
            <person name="Murat C."/>
            <person name="Riley R."/>
            <person name="Ohm R."/>
            <person name="Sun H."/>
            <person name="Tunlid A."/>
            <person name="Henrissat B."/>
            <person name="Grigoriev I.V."/>
            <person name="Hibbett D.S."/>
            <person name="Martin F."/>
        </authorList>
    </citation>
    <scope>NUCLEOTIDE SEQUENCE [LARGE SCALE GENOMIC DNA]</scope>
    <source>
        <strain evidence="3">Foug A</strain>
    </source>
</reference>
<proteinExistence type="predicted"/>
<feature type="compositionally biased region" description="Basic and acidic residues" evidence="1">
    <location>
        <begin position="13"/>
        <end position="38"/>
    </location>
</feature>
<accession>A0A0C2ZWY3</accession>
<dbReference type="InParanoid" id="A0A0C2ZWY3"/>
<keyword evidence="3" id="KW-1185">Reference proteome</keyword>
<dbReference type="AlphaFoldDB" id="A0A0C2ZWY3"/>